<evidence type="ECO:0000259" key="4">
    <source>
        <dbReference type="Pfam" id="PF23357"/>
    </source>
</evidence>
<feature type="transmembrane region" description="Helical" evidence="2">
    <location>
        <begin position="590"/>
        <end position="609"/>
    </location>
</feature>
<dbReference type="OrthoDB" id="9777219at2"/>
<dbReference type="eggNOG" id="COG3225">
    <property type="taxonomic scope" value="Bacteria"/>
</dbReference>
<keyword evidence="1" id="KW-0175">Coiled coil</keyword>
<evidence type="ECO:0000259" key="3">
    <source>
        <dbReference type="Pfam" id="PF09822"/>
    </source>
</evidence>
<dbReference type="Pfam" id="PF23357">
    <property type="entry name" value="DUF7088"/>
    <property type="match status" value="1"/>
</dbReference>
<gene>
    <name evidence="5" type="ORF">N787_00040</name>
</gene>
<feature type="domain" description="DUF7088" evidence="4">
    <location>
        <begin position="43"/>
        <end position="140"/>
    </location>
</feature>
<accession>A0A091BVJ7</accession>
<keyword evidence="6" id="KW-1185">Reference proteome</keyword>
<protein>
    <submittedName>
        <fullName evidence="5">Uncharacterized protein</fullName>
    </submittedName>
</protein>
<dbReference type="PATRIC" id="fig|1384056.3.peg.7"/>
<keyword evidence="2" id="KW-0472">Membrane</keyword>
<evidence type="ECO:0000313" key="5">
    <source>
        <dbReference type="EMBL" id="KFN48355.1"/>
    </source>
</evidence>
<name>A0A091BVJ7_9GAMM</name>
<comment type="caution">
    <text evidence="5">The sequence shown here is derived from an EMBL/GenBank/DDBJ whole genome shotgun (WGS) entry which is preliminary data.</text>
</comment>
<dbReference type="InterPro" id="IPR019196">
    <property type="entry name" value="ABC_transp_unknown"/>
</dbReference>
<dbReference type="RefSeq" id="WP_034209886.1">
    <property type="nucleotide sequence ID" value="NZ_AVCK01000001.1"/>
</dbReference>
<feature type="domain" description="ABC-type uncharacterised transport system" evidence="3">
    <location>
        <begin position="178"/>
        <end position="478"/>
    </location>
</feature>
<dbReference type="AlphaFoldDB" id="A0A091BVJ7"/>
<keyword evidence="2" id="KW-0812">Transmembrane</keyword>
<evidence type="ECO:0000313" key="6">
    <source>
        <dbReference type="Proteomes" id="UP000029393"/>
    </source>
</evidence>
<dbReference type="Proteomes" id="UP000029393">
    <property type="component" value="Unassembled WGS sequence"/>
</dbReference>
<proteinExistence type="predicted"/>
<dbReference type="STRING" id="1384056.N787_00040"/>
<feature type="coiled-coil region" evidence="1">
    <location>
        <begin position="508"/>
        <end position="539"/>
    </location>
</feature>
<dbReference type="EMBL" id="AVCK01000001">
    <property type="protein sequence ID" value="KFN48355.1"/>
    <property type="molecule type" value="Genomic_DNA"/>
</dbReference>
<sequence>MKILSRRSAPLVALALLALGFVALVALNSVVLRGARLDLTDKGLYTLSDGTRNLLGRIEEPVRLKLYYSEHATRELQQFRVFATRVRELLEEVATRSGGQVRLEVIDPEPFSEAEDEAEAYGLQSIPLGTSGDKLYFGLVGVNSTDGETVMPFIQPDKEAFLEYDVAKLISTLSVDAQPVVGLISGLPTGPTMDPTGRGGAGWVVDRQVSELFELRRLQGHPTDIAGDVDLLMVVHPKELPEDTLYAIDQFVMRGGRLLVFVDPDSEADESAIDPLDPLSVAVPRSSDLPALFQAWGIQYDPNRLVLDEKHALQVQPDPNGLPVRHLAVLGLGREALNQDDVVTGELQTLNVSSAGALGLTRESTLVMEPLAQSSSASALGDVAAVRDAVADPDRLREGFRPGGQPHVIAARFTGPLRSAFPDRTGEKHLAESLAPVNLVVVADTDVLADRMWVQVNDFLGQPVFNAFASNGDFVYNAVDNLVGNADLIAVRTRASATRPFERVAALRRSAEARYRSSEQRLQQQLDDLEQQLAALQQPGADGQAQALSAQQQAEILRFQDEKLRMRRELRDVQHRLNADIEALGDRLKLINILGMPALVVLVALGVAWRRWSRRRAAGA</sequence>
<dbReference type="InterPro" id="IPR055396">
    <property type="entry name" value="DUF7088"/>
</dbReference>
<keyword evidence="2" id="KW-1133">Transmembrane helix</keyword>
<dbReference type="Pfam" id="PF09822">
    <property type="entry name" value="ABC_transp_aux"/>
    <property type="match status" value="1"/>
</dbReference>
<evidence type="ECO:0000256" key="1">
    <source>
        <dbReference type="SAM" id="Coils"/>
    </source>
</evidence>
<organism evidence="5 6">
    <name type="scientific">Arenimonas metalli CF5-1</name>
    <dbReference type="NCBI Taxonomy" id="1384056"/>
    <lineage>
        <taxon>Bacteria</taxon>
        <taxon>Pseudomonadati</taxon>
        <taxon>Pseudomonadota</taxon>
        <taxon>Gammaproteobacteria</taxon>
        <taxon>Lysobacterales</taxon>
        <taxon>Lysobacteraceae</taxon>
        <taxon>Arenimonas</taxon>
    </lineage>
</organism>
<reference evidence="5 6" key="1">
    <citation type="submission" date="2013-09" db="EMBL/GenBank/DDBJ databases">
        <title>Genome sequencing of Arenimonas metalli.</title>
        <authorList>
            <person name="Chen F."/>
            <person name="Wang G."/>
        </authorList>
    </citation>
    <scope>NUCLEOTIDE SEQUENCE [LARGE SCALE GENOMIC DNA]</scope>
    <source>
        <strain evidence="5 6">CF5-1</strain>
    </source>
</reference>
<evidence type="ECO:0000256" key="2">
    <source>
        <dbReference type="SAM" id="Phobius"/>
    </source>
</evidence>